<protein>
    <recommendedName>
        <fullName evidence="4">PE-PGRS family protein</fullName>
    </recommendedName>
</protein>
<dbReference type="Proteomes" id="UP001198565">
    <property type="component" value="Unassembled WGS sequence"/>
</dbReference>
<keyword evidence="3" id="KW-1185">Reference proteome</keyword>
<evidence type="ECO:0000256" key="1">
    <source>
        <dbReference type="SAM" id="Phobius"/>
    </source>
</evidence>
<organism evidence="2 3">
    <name type="scientific">Streptantibioticus parmotrematis</name>
    <dbReference type="NCBI Taxonomy" id="2873249"/>
    <lineage>
        <taxon>Bacteria</taxon>
        <taxon>Bacillati</taxon>
        <taxon>Actinomycetota</taxon>
        <taxon>Actinomycetes</taxon>
        <taxon>Kitasatosporales</taxon>
        <taxon>Streptomycetaceae</taxon>
        <taxon>Streptantibioticus</taxon>
    </lineage>
</organism>
<reference evidence="2 3" key="1">
    <citation type="submission" date="2021-08" db="EMBL/GenBank/DDBJ databases">
        <title>Streptomyces sp. PTM05 isolated from lichen.</title>
        <authorList>
            <person name="Somphong A."/>
            <person name="Phongsopitanun W."/>
            <person name="Tanasupawat S."/>
        </authorList>
    </citation>
    <scope>NUCLEOTIDE SEQUENCE [LARGE SCALE GENOMIC DNA]</scope>
    <source>
        <strain evidence="2 3">Ptm05</strain>
    </source>
</reference>
<evidence type="ECO:0000313" key="2">
    <source>
        <dbReference type="EMBL" id="MBY8886131.1"/>
    </source>
</evidence>
<name>A0ABS7QSG4_9ACTN</name>
<dbReference type="EMBL" id="JAINVZ010000008">
    <property type="protein sequence ID" value="MBY8886131.1"/>
    <property type="molecule type" value="Genomic_DNA"/>
</dbReference>
<keyword evidence="1" id="KW-0812">Transmembrane</keyword>
<keyword evidence="1" id="KW-0472">Membrane</keyword>
<feature type="transmembrane region" description="Helical" evidence="1">
    <location>
        <begin position="41"/>
        <end position="61"/>
    </location>
</feature>
<evidence type="ECO:0008006" key="4">
    <source>
        <dbReference type="Google" id="ProtNLM"/>
    </source>
</evidence>
<feature type="transmembrane region" description="Helical" evidence="1">
    <location>
        <begin position="15"/>
        <end position="35"/>
    </location>
</feature>
<gene>
    <name evidence="2" type="ORF">K7472_14860</name>
</gene>
<proteinExistence type="predicted"/>
<accession>A0ABS7QSG4</accession>
<feature type="transmembrane region" description="Helical" evidence="1">
    <location>
        <begin position="188"/>
        <end position="210"/>
    </location>
</feature>
<comment type="caution">
    <text evidence="2">The sequence shown here is derived from an EMBL/GenBank/DDBJ whole genome shotgun (WGS) entry which is preliminary data.</text>
</comment>
<sequence length="279" mass="27935">MGRCGAMTTGRGSRAVRAAMFAAVCVPFAALGHILMSGVGIPGWMLLCAGASTGAAGWAFAGRERGRGFVTGVTVVVQLALHSLFSLGQAVAAPRGAGSLAQQWAAVLLCGPGAAAGISPADAERVVRTAGLGGHLNASPSGMSSMPGMRDMAGMANMPGMPGGHGASAAHAAASMGMSGMGAMSHGYGLVGMVAVHVLAAALCGVWLAYGERAAFQLGRAVAVRLFSPLVLLLWTPPTALRPLPRCGGTRARRRARSLLLAHAIVSRGPPRAAVVLPA</sequence>
<evidence type="ECO:0000313" key="3">
    <source>
        <dbReference type="Proteomes" id="UP001198565"/>
    </source>
</evidence>
<keyword evidence="1" id="KW-1133">Transmembrane helix</keyword>